<dbReference type="InterPro" id="IPR036979">
    <property type="entry name" value="CM_dom_sf"/>
</dbReference>
<protein>
    <submittedName>
        <fullName evidence="2">Chorismate mutase</fullName>
        <ecNumber evidence="2">5.4.99.5</ecNumber>
    </submittedName>
</protein>
<dbReference type="EMBL" id="JBHSDP010000021">
    <property type="protein sequence ID" value="MFC4330121.1"/>
    <property type="molecule type" value="Genomic_DNA"/>
</dbReference>
<evidence type="ECO:0000313" key="3">
    <source>
        <dbReference type="Proteomes" id="UP001595824"/>
    </source>
</evidence>
<evidence type="ECO:0000259" key="1">
    <source>
        <dbReference type="PROSITE" id="PS51168"/>
    </source>
</evidence>
<accession>A0ABV8THE3</accession>
<dbReference type="Gene3D" id="1.20.59.10">
    <property type="entry name" value="Chorismate mutase"/>
    <property type="match status" value="1"/>
</dbReference>
<dbReference type="SMART" id="SM00830">
    <property type="entry name" value="CM_2"/>
    <property type="match status" value="1"/>
</dbReference>
<dbReference type="Proteomes" id="UP001595824">
    <property type="component" value="Unassembled WGS sequence"/>
</dbReference>
<dbReference type="PROSITE" id="PS51168">
    <property type="entry name" value="CHORISMATE_MUT_2"/>
    <property type="match status" value="1"/>
</dbReference>
<dbReference type="EC" id="5.4.99.5" evidence="2"/>
<dbReference type="InterPro" id="IPR036263">
    <property type="entry name" value="Chorismate_II_sf"/>
</dbReference>
<reference evidence="3" key="1">
    <citation type="journal article" date="2019" name="Int. J. Syst. Evol. Microbiol.">
        <title>The Global Catalogue of Microorganisms (GCM) 10K type strain sequencing project: providing services to taxonomists for standard genome sequencing and annotation.</title>
        <authorList>
            <consortium name="The Broad Institute Genomics Platform"/>
            <consortium name="The Broad Institute Genome Sequencing Center for Infectious Disease"/>
            <person name="Wu L."/>
            <person name="Ma J."/>
        </authorList>
    </citation>
    <scope>NUCLEOTIDE SEQUENCE [LARGE SCALE GENOMIC DNA]</scope>
    <source>
        <strain evidence="3">PCU 347</strain>
    </source>
</reference>
<keyword evidence="3" id="KW-1185">Reference proteome</keyword>
<keyword evidence="2" id="KW-0413">Isomerase</keyword>
<organism evidence="2 3">
    <name type="scientific">Streptomyces andamanensis</name>
    <dbReference type="NCBI Taxonomy" id="1565035"/>
    <lineage>
        <taxon>Bacteria</taxon>
        <taxon>Bacillati</taxon>
        <taxon>Actinomycetota</taxon>
        <taxon>Actinomycetes</taxon>
        <taxon>Kitasatosporales</taxon>
        <taxon>Streptomycetaceae</taxon>
        <taxon>Streptomyces</taxon>
    </lineage>
</organism>
<dbReference type="NCBIfam" id="TIGR01808">
    <property type="entry name" value="CM_M_hiGC-arch"/>
    <property type="match status" value="1"/>
</dbReference>
<feature type="domain" description="Chorismate mutase" evidence="1">
    <location>
        <begin position="9"/>
        <end position="108"/>
    </location>
</feature>
<dbReference type="NCBIfam" id="NF005894">
    <property type="entry name" value="PRK07857.1"/>
    <property type="match status" value="1"/>
</dbReference>
<dbReference type="RefSeq" id="WP_018568969.1">
    <property type="nucleotide sequence ID" value="NZ_JBHSDP010000021.1"/>
</dbReference>
<sequence>MEQHDNAACVTAFPIDEAREAIDTLDLQIIEILQNRRDLSRRIQRQRMSEGGTRTVLAREKLILDRYATGLGTEGTALALNILSLCRGGSGGISKAASAADGEPQGTS</sequence>
<dbReference type="Pfam" id="PF01817">
    <property type="entry name" value="CM_2"/>
    <property type="match status" value="1"/>
</dbReference>
<evidence type="ECO:0000313" key="2">
    <source>
        <dbReference type="EMBL" id="MFC4330121.1"/>
    </source>
</evidence>
<proteinExistence type="predicted"/>
<dbReference type="GO" id="GO:0004106">
    <property type="term" value="F:chorismate mutase activity"/>
    <property type="evidence" value="ECO:0007669"/>
    <property type="project" value="UniProtKB-EC"/>
</dbReference>
<comment type="caution">
    <text evidence="2">The sequence shown here is derived from an EMBL/GenBank/DDBJ whole genome shotgun (WGS) entry which is preliminary data.</text>
</comment>
<gene>
    <name evidence="2" type="ORF">ACFPC0_20505</name>
</gene>
<name>A0ABV8THE3_9ACTN</name>
<dbReference type="SUPFAM" id="SSF48600">
    <property type="entry name" value="Chorismate mutase II"/>
    <property type="match status" value="1"/>
</dbReference>
<dbReference type="InterPro" id="IPR010958">
    <property type="entry name" value="Chorismate_mutase_highGC-bac"/>
</dbReference>
<dbReference type="InterPro" id="IPR002701">
    <property type="entry name" value="CM_II_prokaryot"/>
</dbReference>